<comment type="catalytic activity">
    <reaction evidence="19">
        <text>hexadecanoyl-CoA + H2O = hexadecanoate + CoA + H(+)</text>
        <dbReference type="Rhea" id="RHEA:16645"/>
        <dbReference type="ChEBI" id="CHEBI:7896"/>
        <dbReference type="ChEBI" id="CHEBI:15377"/>
        <dbReference type="ChEBI" id="CHEBI:15378"/>
        <dbReference type="ChEBI" id="CHEBI:57287"/>
        <dbReference type="ChEBI" id="CHEBI:57379"/>
        <dbReference type="EC" id="3.1.2.2"/>
    </reaction>
    <physiologicalReaction direction="left-to-right" evidence="19">
        <dbReference type="Rhea" id="RHEA:16646"/>
    </physiologicalReaction>
</comment>
<dbReference type="Gene3D" id="3.40.50.1820">
    <property type="entry name" value="alpha/beta hydrolase"/>
    <property type="match status" value="1"/>
</dbReference>
<dbReference type="PANTHER" id="PTHR11247">
    <property type="entry name" value="PALMITOYL-PROTEIN THIOESTERASE/DOLICHYLDIPHOSPHATASE 1"/>
    <property type="match status" value="1"/>
</dbReference>
<gene>
    <name evidence="22" type="primary">Ppt1</name>
    <name evidence="22" type="ORF">OREMEL_R12984</name>
</gene>
<evidence type="ECO:0000256" key="17">
    <source>
        <dbReference type="ARBA" id="ARBA00038848"/>
    </source>
</evidence>
<keyword evidence="10" id="KW-0378">Hydrolase</keyword>
<dbReference type="InterPro" id="IPR002472">
    <property type="entry name" value="Palm_thioest"/>
</dbReference>
<dbReference type="GO" id="GO:0008474">
    <property type="term" value="F:palmitoyl-(protein) hydrolase activity"/>
    <property type="evidence" value="ECO:0007669"/>
    <property type="project" value="UniProtKB-EC"/>
</dbReference>
<accession>A0A7L3NLG2</accession>
<name>A0A7L3NLG2_9AVES</name>
<evidence type="ECO:0000256" key="1">
    <source>
        <dbReference type="ARBA" id="ARBA00004240"/>
    </source>
</evidence>
<comment type="catalytic activity">
    <reaction evidence="21">
        <text>S-hexadecanoyl-N-acetylcysteamine + H2O = N-acetylcysteamine + hexadecanoate + H(+)</text>
        <dbReference type="Rhea" id="RHEA:84099"/>
        <dbReference type="ChEBI" id="CHEBI:7896"/>
        <dbReference type="ChEBI" id="CHEBI:15377"/>
        <dbReference type="ChEBI" id="CHEBI:15378"/>
        <dbReference type="ChEBI" id="CHEBI:74410"/>
        <dbReference type="ChEBI" id="CHEBI:233601"/>
    </reaction>
</comment>
<keyword evidence="13" id="KW-1015">Disulfide bond</keyword>
<evidence type="ECO:0000256" key="2">
    <source>
        <dbReference type="ARBA" id="ARBA00004371"/>
    </source>
</evidence>
<evidence type="ECO:0000256" key="18">
    <source>
        <dbReference type="ARBA" id="ARBA00047337"/>
    </source>
</evidence>
<feature type="non-terminal residue" evidence="22">
    <location>
        <position position="1"/>
    </location>
</feature>
<keyword evidence="8" id="KW-0964">Secreted</keyword>
<protein>
    <recommendedName>
        <fullName evidence="7">Palmitoyl-protein thioesterase 1</fullName>
        <ecNumber evidence="17">3.1.2.2</ecNumber>
        <ecNumber evidence="6">3.1.2.22</ecNumber>
    </recommendedName>
    <alternativeName>
        <fullName evidence="16">Palmitoyl-protein hydrolase 1</fullName>
    </alternativeName>
</protein>
<evidence type="ECO:0000256" key="9">
    <source>
        <dbReference type="ARBA" id="ARBA00022729"/>
    </source>
</evidence>
<evidence type="ECO:0000256" key="16">
    <source>
        <dbReference type="ARBA" id="ARBA00031934"/>
    </source>
</evidence>
<reference evidence="22 23" key="1">
    <citation type="submission" date="2019-09" db="EMBL/GenBank/DDBJ databases">
        <title>Bird 10,000 Genomes (B10K) Project - Family phase.</title>
        <authorList>
            <person name="Zhang G."/>
        </authorList>
    </citation>
    <scope>NUCLEOTIDE SEQUENCE [LARGE SCALE GENOMIC DNA]</scope>
    <source>
        <strain evidence="22">OUT-0002</strain>
    </source>
</reference>
<evidence type="ECO:0000256" key="21">
    <source>
        <dbReference type="ARBA" id="ARBA00093223"/>
    </source>
</evidence>
<dbReference type="EMBL" id="VZUB01025575">
    <property type="protein sequence ID" value="NXU78211.1"/>
    <property type="molecule type" value="Genomic_DNA"/>
</dbReference>
<comment type="similarity">
    <text evidence="5">Belongs to the palmitoyl-protein thioesterase family.</text>
</comment>
<dbReference type="Proteomes" id="UP000579904">
    <property type="component" value="Unassembled WGS sequence"/>
</dbReference>
<organism evidence="22 23">
    <name type="scientific">Oreotrochilus melanogaster</name>
    <dbReference type="NCBI Taxonomy" id="689266"/>
    <lineage>
        <taxon>Eukaryota</taxon>
        <taxon>Metazoa</taxon>
        <taxon>Chordata</taxon>
        <taxon>Craniata</taxon>
        <taxon>Vertebrata</taxon>
        <taxon>Euteleostomi</taxon>
        <taxon>Archelosauria</taxon>
        <taxon>Archosauria</taxon>
        <taxon>Dinosauria</taxon>
        <taxon>Saurischia</taxon>
        <taxon>Theropoda</taxon>
        <taxon>Coelurosauria</taxon>
        <taxon>Aves</taxon>
        <taxon>Neognathae</taxon>
        <taxon>Neoaves</taxon>
        <taxon>Strisores</taxon>
        <taxon>Apodiformes</taxon>
        <taxon>Trochilidae</taxon>
        <taxon>Oreotrochilus</taxon>
    </lineage>
</organism>
<dbReference type="EC" id="3.1.2.2" evidence="17"/>
<evidence type="ECO:0000313" key="22">
    <source>
        <dbReference type="EMBL" id="NXU78211.1"/>
    </source>
</evidence>
<dbReference type="AlphaFoldDB" id="A0A7L3NLG2"/>
<keyword evidence="11" id="KW-0256">Endoplasmic reticulum</keyword>
<keyword evidence="12" id="KW-0333">Golgi apparatus</keyword>
<dbReference type="OrthoDB" id="10263094at2759"/>
<evidence type="ECO:0000256" key="13">
    <source>
        <dbReference type="ARBA" id="ARBA00023157"/>
    </source>
</evidence>
<evidence type="ECO:0000256" key="5">
    <source>
        <dbReference type="ARBA" id="ARBA00010758"/>
    </source>
</evidence>
<evidence type="ECO:0000256" key="8">
    <source>
        <dbReference type="ARBA" id="ARBA00022525"/>
    </source>
</evidence>
<comment type="subcellular location">
    <subcellularLocation>
        <location evidence="1">Endoplasmic reticulum</location>
    </subcellularLocation>
    <subcellularLocation>
        <location evidence="3">Golgi apparatus</location>
    </subcellularLocation>
    <subcellularLocation>
        <location evidence="2">Lysosome</location>
    </subcellularLocation>
    <subcellularLocation>
        <location evidence="4">Secreted</location>
    </subcellularLocation>
</comment>
<dbReference type="FunFam" id="3.40.50.1820:FF:000098">
    <property type="entry name" value="palmitoyl-protein thioesterase 1"/>
    <property type="match status" value="1"/>
</dbReference>
<proteinExistence type="inferred from homology"/>
<evidence type="ECO:0000256" key="4">
    <source>
        <dbReference type="ARBA" id="ARBA00004613"/>
    </source>
</evidence>
<dbReference type="EC" id="3.1.2.22" evidence="6"/>
<dbReference type="Pfam" id="PF02089">
    <property type="entry name" value="Palm_thioest"/>
    <property type="match status" value="1"/>
</dbReference>
<dbReference type="GO" id="GO:0006898">
    <property type="term" value="P:receptor-mediated endocytosis"/>
    <property type="evidence" value="ECO:0007669"/>
    <property type="project" value="TreeGrafter"/>
</dbReference>
<dbReference type="PANTHER" id="PTHR11247:SF8">
    <property type="entry name" value="PALMITOYL-PROTEIN THIOESTERASE 1"/>
    <property type="match status" value="1"/>
</dbReference>
<sequence length="265" mass="30359">GDSCCNPQSMGYIKKIVENKIPGIYVLSLRIGKNLIQDMENSFFMNVNEQVREVCSQLAQDPHLRGGYNAMGFSQGGQFLRAVAQRCPSPPMKNLISIGGQHQGVYGFPRCPGESSHLCDWIRKVLDRGAYTEAVQEHLVQAEYWHDPLKEEEYRKNSVFLADINQERGINQTYKKNLMALKNFVMVKFLNDSMVDPPISEWFGFYRSGQAQVTIPLQETSLYKEDRLGLQEMDKAGKLVFLGVEGDHLRFTEEWFYTTILPFLQ</sequence>
<evidence type="ECO:0000256" key="10">
    <source>
        <dbReference type="ARBA" id="ARBA00022801"/>
    </source>
</evidence>
<comment type="catalytic activity">
    <reaction evidence="18">
        <text>S-hexadecanoyl-L-cysteinyl-[protein] + H2O = L-cysteinyl-[protein] + hexadecanoate + H(+)</text>
        <dbReference type="Rhea" id="RHEA:19233"/>
        <dbReference type="Rhea" id="RHEA-COMP:10131"/>
        <dbReference type="Rhea" id="RHEA-COMP:11032"/>
        <dbReference type="ChEBI" id="CHEBI:7896"/>
        <dbReference type="ChEBI" id="CHEBI:15377"/>
        <dbReference type="ChEBI" id="CHEBI:15378"/>
        <dbReference type="ChEBI" id="CHEBI:29950"/>
        <dbReference type="ChEBI" id="CHEBI:74151"/>
        <dbReference type="EC" id="3.1.2.22"/>
    </reaction>
</comment>
<keyword evidence="23" id="KW-1185">Reference proteome</keyword>
<evidence type="ECO:0000256" key="3">
    <source>
        <dbReference type="ARBA" id="ARBA00004555"/>
    </source>
</evidence>
<dbReference type="GO" id="GO:0005794">
    <property type="term" value="C:Golgi apparatus"/>
    <property type="evidence" value="ECO:0007669"/>
    <property type="project" value="UniProtKB-SubCell"/>
</dbReference>
<evidence type="ECO:0000256" key="7">
    <source>
        <dbReference type="ARBA" id="ARBA00014212"/>
    </source>
</evidence>
<evidence type="ECO:0000256" key="15">
    <source>
        <dbReference type="ARBA" id="ARBA00023228"/>
    </source>
</evidence>
<dbReference type="GO" id="GO:0005576">
    <property type="term" value="C:extracellular region"/>
    <property type="evidence" value="ECO:0007669"/>
    <property type="project" value="UniProtKB-SubCell"/>
</dbReference>
<keyword evidence="14" id="KW-0325">Glycoprotein</keyword>
<dbReference type="SUPFAM" id="SSF53474">
    <property type="entry name" value="alpha/beta-Hydrolases"/>
    <property type="match status" value="1"/>
</dbReference>
<keyword evidence="15" id="KW-0458">Lysosome</keyword>
<dbReference type="PRINTS" id="PR00414">
    <property type="entry name" value="PPTHIESTRASE"/>
</dbReference>
<dbReference type="InterPro" id="IPR029058">
    <property type="entry name" value="AB_hydrolase_fold"/>
</dbReference>
<evidence type="ECO:0000256" key="6">
    <source>
        <dbReference type="ARBA" id="ARBA00012423"/>
    </source>
</evidence>
<dbReference type="GO" id="GO:0005764">
    <property type="term" value="C:lysosome"/>
    <property type="evidence" value="ECO:0007669"/>
    <property type="project" value="UniProtKB-SubCell"/>
</dbReference>
<evidence type="ECO:0000256" key="20">
    <source>
        <dbReference type="ARBA" id="ARBA00093191"/>
    </source>
</evidence>
<dbReference type="GlyCosmos" id="A0A7L3NLG2">
    <property type="glycosylation" value="2 sites, No reported glycans"/>
</dbReference>
<evidence type="ECO:0000256" key="19">
    <source>
        <dbReference type="ARBA" id="ARBA00047734"/>
    </source>
</evidence>
<comment type="catalytic activity">
    <reaction evidence="20">
        <text>S-hexadecanoyl-N-acetylcysteine methyl ester + H2O = N-acetylcysteine methyl ester + hexadecanoate + H(+)</text>
        <dbReference type="Rhea" id="RHEA:84103"/>
        <dbReference type="ChEBI" id="CHEBI:7896"/>
        <dbReference type="ChEBI" id="CHEBI:15377"/>
        <dbReference type="ChEBI" id="CHEBI:15378"/>
        <dbReference type="ChEBI" id="CHEBI:233604"/>
        <dbReference type="ChEBI" id="CHEBI:233605"/>
    </reaction>
</comment>
<evidence type="ECO:0000256" key="14">
    <source>
        <dbReference type="ARBA" id="ARBA00023180"/>
    </source>
</evidence>
<evidence type="ECO:0000256" key="11">
    <source>
        <dbReference type="ARBA" id="ARBA00022824"/>
    </source>
</evidence>
<evidence type="ECO:0000256" key="12">
    <source>
        <dbReference type="ARBA" id="ARBA00023034"/>
    </source>
</evidence>
<evidence type="ECO:0000313" key="23">
    <source>
        <dbReference type="Proteomes" id="UP000579904"/>
    </source>
</evidence>
<comment type="caution">
    <text evidence="22">The sequence shown here is derived from an EMBL/GenBank/DDBJ whole genome shotgun (WGS) entry which is preliminary data.</text>
</comment>
<dbReference type="GO" id="GO:0005783">
    <property type="term" value="C:endoplasmic reticulum"/>
    <property type="evidence" value="ECO:0007669"/>
    <property type="project" value="UniProtKB-SubCell"/>
</dbReference>
<feature type="non-terminal residue" evidence="22">
    <location>
        <position position="265"/>
    </location>
</feature>
<keyword evidence="9" id="KW-0732">Signal</keyword>